<accession>G5GG37</accession>
<protein>
    <recommendedName>
        <fullName evidence="3">Cob(I)yrinic acid a,c-diamide adenosyltransferase</fullName>
    </recommendedName>
</protein>
<dbReference type="InterPro" id="IPR003724">
    <property type="entry name" value="CblAdoTrfase_CobA"/>
</dbReference>
<proteinExistence type="predicted"/>
<dbReference type="SUPFAM" id="SSF52540">
    <property type="entry name" value="P-loop containing nucleoside triphosphate hydrolases"/>
    <property type="match status" value="1"/>
</dbReference>
<evidence type="ECO:0000313" key="2">
    <source>
        <dbReference type="Proteomes" id="UP000003011"/>
    </source>
</evidence>
<dbReference type="GO" id="GO:0009236">
    <property type="term" value="P:cobalamin biosynthetic process"/>
    <property type="evidence" value="ECO:0007669"/>
    <property type="project" value="InterPro"/>
</dbReference>
<dbReference type="RefSeq" id="WP_005539648.1">
    <property type="nucleotide sequence ID" value="NZ_JH378830.1"/>
</dbReference>
<dbReference type="EMBL" id="ACZL01000011">
    <property type="protein sequence ID" value="EHI56247.1"/>
    <property type="molecule type" value="Genomic_DNA"/>
</dbReference>
<dbReference type="STRING" id="679200.HMPREF9333_00526"/>
<dbReference type="InterPro" id="IPR027417">
    <property type="entry name" value="P-loop_NTPase"/>
</dbReference>
<dbReference type="PATRIC" id="fig|679200.3.peg.556"/>
<dbReference type="Proteomes" id="UP000003011">
    <property type="component" value="Unassembled WGS sequence"/>
</dbReference>
<dbReference type="eggNOG" id="COG2109">
    <property type="taxonomic scope" value="Bacteria"/>
</dbReference>
<keyword evidence="2" id="KW-1185">Reference proteome</keyword>
<dbReference type="Gene3D" id="3.40.50.300">
    <property type="entry name" value="P-loop containing nucleotide triphosphate hydrolases"/>
    <property type="match status" value="1"/>
</dbReference>
<evidence type="ECO:0008006" key="3">
    <source>
        <dbReference type="Google" id="ProtNLM"/>
    </source>
</evidence>
<gene>
    <name evidence="1" type="ORF">HMPREF9333_00526</name>
</gene>
<name>G5GG37_9FIRM</name>
<dbReference type="GO" id="GO:0008817">
    <property type="term" value="F:corrinoid adenosyltransferase activity"/>
    <property type="evidence" value="ECO:0007669"/>
    <property type="project" value="InterPro"/>
</dbReference>
<evidence type="ECO:0000313" key="1">
    <source>
        <dbReference type="EMBL" id="EHI56247.1"/>
    </source>
</evidence>
<dbReference type="PIRSF" id="PIRSF015617">
    <property type="entry name" value="Adensltrnsf_CobA"/>
    <property type="match status" value="1"/>
</dbReference>
<dbReference type="Pfam" id="PF02572">
    <property type="entry name" value="CobA_CobO_BtuR"/>
    <property type="match status" value="1"/>
</dbReference>
<sequence>MPGLIHIYTGDGKGKTTAAIGLAVRTAGSGGKVLFSQFLKDGSSSEIKLLNKIDNINCISYKHKIKFIKDMSSEEFDSALKHNACYFDKIREEAVKNNYSLFIMDEFIEAYNFGLIDKAKAMEFLETKPSWLEVVLTGRNAPAKICNIADYISEIKKIKHPFDIGVYARKGIEY</sequence>
<reference evidence="1 2" key="1">
    <citation type="submission" date="2011-08" db="EMBL/GenBank/DDBJ databases">
        <title>The Genome Sequence of Johnsonella ignava ATCC 51276.</title>
        <authorList>
            <consortium name="The Broad Institute Genome Sequencing Platform"/>
            <person name="Earl A."/>
            <person name="Ward D."/>
            <person name="Feldgarden M."/>
            <person name="Gevers D."/>
            <person name="Izard J."/>
            <person name="Blanton J.M."/>
            <person name="Baranova O.V."/>
            <person name="Dewhirst F.E."/>
            <person name="Young S.K."/>
            <person name="Zeng Q."/>
            <person name="Gargeya S."/>
            <person name="Fitzgerald M."/>
            <person name="Haas B."/>
            <person name="Abouelleil A."/>
            <person name="Alvarado L."/>
            <person name="Arachchi H.M."/>
            <person name="Berlin A."/>
            <person name="Brown A."/>
            <person name="Chapman S.B."/>
            <person name="Chen Z."/>
            <person name="Dunbar C."/>
            <person name="Freedman E."/>
            <person name="Gearin G."/>
            <person name="Gellesch M."/>
            <person name="Goldberg J."/>
            <person name="Griggs A."/>
            <person name="Gujja S."/>
            <person name="Heiman D."/>
            <person name="Howarth C."/>
            <person name="Larson L."/>
            <person name="Lui A."/>
            <person name="MacDonald P.J.P."/>
            <person name="Montmayeur A."/>
            <person name="Murphy C."/>
            <person name="Neiman D."/>
            <person name="Pearson M."/>
            <person name="Priest M."/>
            <person name="Roberts A."/>
            <person name="Saif S."/>
            <person name="Shea T."/>
            <person name="Shenoy N."/>
            <person name="Sisk P."/>
            <person name="Stolte C."/>
            <person name="Sykes S."/>
            <person name="Wortman J."/>
            <person name="Nusbaum C."/>
            <person name="Birren B."/>
        </authorList>
    </citation>
    <scope>NUCLEOTIDE SEQUENCE [LARGE SCALE GENOMIC DNA]</scope>
    <source>
        <strain evidence="1 2">ATCC 51276</strain>
    </source>
</reference>
<dbReference type="AlphaFoldDB" id="G5GG37"/>
<comment type="caution">
    <text evidence="1">The sequence shown here is derived from an EMBL/GenBank/DDBJ whole genome shotgun (WGS) entry which is preliminary data.</text>
</comment>
<dbReference type="PANTHER" id="PTHR46638:SF1">
    <property type="entry name" value="CORRINOID ADENOSYLTRANSFERASE"/>
    <property type="match status" value="1"/>
</dbReference>
<organism evidence="1 2">
    <name type="scientific">Johnsonella ignava ATCC 51276</name>
    <dbReference type="NCBI Taxonomy" id="679200"/>
    <lineage>
        <taxon>Bacteria</taxon>
        <taxon>Bacillati</taxon>
        <taxon>Bacillota</taxon>
        <taxon>Clostridia</taxon>
        <taxon>Lachnospirales</taxon>
        <taxon>Lachnospiraceae</taxon>
        <taxon>Johnsonella</taxon>
    </lineage>
</organism>
<dbReference type="HOGENOM" id="CLU_088595_2_0_9"/>
<dbReference type="OrthoDB" id="9810309at2"/>
<dbReference type="GO" id="GO:0005524">
    <property type="term" value="F:ATP binding"/>
    <property type="evidence" value="ECO:0007669"/>
    <property type="project" value="InterPro"/>
</dbReference>
<dbReference type="PANTHER" id="PTHR46638">
    <property type="entry name" value="CORRINOID ADENOSYLTRANSFERASE"/>
    <property type="match status" value="1"/>
</dbReference>